<protein>
    <submittedName>
        <fullName evidence="2">Uncharacterized protein</fullName>
    </submittedName>
</protein>
<organism evidence="2 3">
    <name type="scientific">Pyrrhoderma noxium</name>
    <dbReference type="NCBI Taxonomy" id="2282107"/>
    <lineage>
        <taxon>Eukaryota</taxon>
        <taxon>Fungi</taxon>
        <taxon>Dikarya</taxon>
        <taxon>Basidiomycota</taxon>
        <taxon>Agaricomycotina</taxon>
        <taxon>Agaricomycetes</taxon>
        <taxon>Hymenochaetales</taxon>
        <taxon>Hymenochaetaceae</taxon>
        <taxon>Pyrrhoderma</taxon>
    </lineage>
</organism>
<feature type="transmembrane region" description="Helical" evidence="1">
    <location>
        <begin position="12"/>
        <end position="31"/>
    </location>
</feature>
<dbReference type="InParanoid" id="A0A286UG63"/>
<proteinExistence type="predicted"/>
<feature type="transmembrane region" description="Helical" evidence="1">
    <location>
        <begin position="43"/>
        <end position="64"/>
    </location>
</feature>
<accession>A0A286UG63</accession>
<keyword evidence="3" id="KW-1185">Reference proteome</keyword>
<gene>
    <name evidence="2" type="ORF">PNOK_0542500</name>
</gene>
<keyword evidence="1" id="KW-0472">Membrane</keyword>
<keyword evidence="1" id="KW-0812">Transmembrane</keyword>
<keyword evidence="1" id="KW-1133">Transmembrane helix</keyword>
<comment type="caution">
    <text evidence="2">The sequence shown here is derived from an EMBL/GenBank/DDBJ whole genome shotgun (WGS) entry which is preliminary data.</text>
</comment>
<name>A0A286UG63_9AGAM</name>
<evidence type="ECO:0000313" key="3">
    <source>
        <dbReference type="Proteomes" id="UP000217199"/>
    </source>
</evidence>
<dbReference type="Proteomes" id="UP000217199">
    <property type="component" value="Unassembled WGS sequence"/>
</dbReference>
<sequence length="67" mass="7382">MGVIFLERASAHYRYGLGPVLVASICGWELLESQKDDGLPIPTLLIYLLNPISIIITIFLLGNLPTK</sequence>
<dbReference type="AlphaFoldDB" id="A0A286UG63"/>
<dbReference type="EMBL" id="NBII01000005">
    <property type="protein sequence ID" value="PAV18583.1"/>
    <property type="molecule type" value="Genomic_DNA"/>
</dbReference>
<evidence type="ECO:0000313" key="2">
    <source>
        <dbReference type="EMBL" id="PAV18583.1"/>
    </source>
</evidence>
<reference evidence="2 3" key="1">
    <citation type="journal article" date="2017" name="Mol. Ecol.">
        <title>Comparative and population genomic landscape of Phellinus noxius: A hypervariable fungus causing root rot in trees.</title>
        <authorList>
            <person name="Chung C.L."/>
            <person name="Lee T.J."/>
            <person name="Akiba M."/>
            <person name="Lee H.H."/>
            <person name="Kuo T.H."/>
            <person name="Liu D."/>
            <person name="Ke H.M."/>
            <person name="Yokoi T."/>
            <person name="Roa M.B."/>
            <person name="Lu M.J."/>
            <person name="Chang Y.Y."/>
            <person name="Ann P.J."/>
            <person name="Tsai J.N."/>
            <person name="Chen C.Y."/>
            <person name="Tzean S.S."/>
            <person name="Ota Y."/>
            <person name="Hattori T."/>
            <person name="Sahashi N."/>
            <person name="Liou R.F."/>
            <person name="Kikuchi T."/>
            <person name="Tsai I.J."/>
        </authorList>
    </citation>
    <scope>NUCLEOTIDE SEQUENCE [LARGE SCALE GENOMIC DNA]</scope>
    <source>
        <strain evidence="2 3">FFPRI411160</strain>
    </source>
</reference>
<evidence type="ECO:0000256" key="1">
    <source>
        <dbReference type="SAM" id="Phobius"/>
    </source>
</evidence>